<dbReference type="EMBL" id="AVOT02007880">
    <property type="protein sequence ID" value="MBW0484858.1"/>
    <property type="molecule type" value="Genomic_DNA"/>
</dbReference>
<dbReference type="AlphaFoldDB" id="A0A9Q3CL16"/>
<feature type="region of interest" description="Disordered" evidence="1">
    <location>
        <begin position="27"/>
        <end position="53"/>
    </location>
</feature>
<sequence>MTRSIIDPTERTHTSVCGKIAKVSYARKTRPPANAHTLTAQQPSEAADGESPTPRIQEFKTAALTTRPSCLGVAKFGSALIGYLFLAAKWPMAKCYRLKQSVQSWFGKP</sequence>
<proteinExistence type="predicted"/>
<dbReference type="Proteomes" id="UP000765509">
    <property type="component" value="Unassembled WGS sequence"/>
</dbReference>
<evidence type="ECO:0000256" key="1">
    <source>
        <dbReference type="SAM" id="MobiDB-lite"/>
    </source>
</evidence>
<evidence type="ECO:0000313" key="2">
    <source>
        <dbReference type="EMBL" id="MBW0484858.1"/>
    </source>
</evidence>
<reference evidence="2" key="1">
    <citation type="submission" date="2021-03" db="EMBL/GenBank/DDBJ databases">
        <title>Draft genome sequence of rust myrtle Austropuccinia psidii MF-1, a brazilian biotype.</title>
        <authorList>
            <person name="Quecine M.C."/>
            <person name="Pachon D.M.R."/>
            <person name="Bonatelli M.L."/>
            <person name="Correr F.H."/>
            <person name="Franceschini L.M."/>
            <person name="Leite T.F."/>
            <person name="Margarido G.R.A."/>
            <person name="Almeida C.A."/>
            <person name="Ferrarezi J.A."/>
            <person name="Labate C.A."/>
        </authorList>
    </citation>
    <scope>NUCLEOTIDE SEQUENCE</scope>
    <source>
        <strain evidence="2">MF-1</strain>
    </source>
</reference>
<evidence type="ECO:0000313" key="3">
    <source>
        <dbReference type="Proteomes" id="UP000765509"/>
    </source>
</evidence>
<accession>A0A9Q3CL16</accession>
<gene>
    <name evidence="2" type="ORF">O181_024573</name>
</gene>
<name>A0A9Q3CL16_9BASI</name>
<organism evidence="2 3">
    <name type="scientific">Austropuccinia psidii MF-1</name>
    <dbReference type="NCBI Taxonomy" id="1389203"/>
    <lineage>
        <taxon>Eukaryota</taxon>
        <taxon>Fungi</taxon>
        <taxon>Dikarya</taxon>
        <taxon>Basidiomycota</taxon>
        <taxon>Pucciniomycotina</taxon>
        <taxon>Pucciniomycetes</taxon>
        <taxon>Pucciniales</taxon>
        <taxon>Sphaerophragmiaceae</taxon>
        <taxon>Austropuccinia</taxon>
    </lineage>
</organism>
<keyword evidence="3" id="KW-1185">Reference proteome</keyword>
<protein>
    <submittedName>
        <fullName evidence="2">Uncharacterized protein</fullName>
    </submittedName>
</protein>
<comment type="caution">
    <text evidence="2">The sequence shown here is derived from an EMBL/GenBank/DDBJ whole genome shotgun (WGS) entry which is preliminary data.</text>
</comment>